<feature type="domain" description="DNA-directed DNA polymerase X" evidence="7">
    <location>
        <begin position="300"/>
        <end position="733"/>
    </location>
</feature>
<comment type="similarity">
    <text evidence="1">Belongs to the DNA polymerase type-X family.</text>
</comment>
<dbReference type="Pfam" id="PF14791">
    <property type="entry name" value="DNA_pol_B_thumb"/>
    <property type="match status" value="1"/>
</dbReference>
<evidence type="ECO:0000256" key="4">
    <source>
        <dbReference type="ARBA" id="ARBA00022695"/>
    </source>
</evidence>
<dbReference type="InterPro" id="IPR043519">
    <property type="entry name" value="NT_sf"/>
</dbReference>
<dbReference type="InterPro" id="IPR037160">
    <property type="entry name" value="DNA_Pol_thumb_sf"/>
</dbReference>
<keyword evidence="9" id="KW-1185">Reference proteome</keyword>
<dbReference type="EMBL" id="DF238808">
    <property type="protein sequence ID" value="GAC96984.1"/>
    <property type="molecule type" value="Genomic_DNA"/>
</dbReference>
<dbReference type="STRING" id="1305764.R9P6L8"/>
<dbReference type="Pfam" id="PF10391">
    <property type="entry name" value="DNA_pol_lambd_f"/>
    <property type="match status" value="1"/>
</dbReference>
<dbReference type="RefSeq" id="XP_012190571.1">
    <property type="nucleotide sequence ID" value="XM_012335181.1"/>
</dbReference>
<evidence type="ECO:0000313" key="9">
    <source>
        <dbReference type="Proteomes" id="UP000014071"/>
    </source>
</evidence>
<dbReference type="InterPro" id="IPR022312">
    <property type="entry name" value="DNA_pol_X"/>
</dbReference>
<dbReference type="PROSITE" id="PS00522">
    <property type="entry name" value="DNA_POLYMERASE_X"/>
    <property type="match status" value="1"/>
</dbReference>
<dbReference type="AlphaFoldDB" id="R9P6L8"/>
<evidence type="ECO:0000256" key="3">
    <source>
        <dbReference type="ARBA" id="ARBA00022679"/>
    </source>
</evidence>
<dbReference type="Gene3D" id="3.30.210.10">
    <property type="entry name" value="DNA polymerase, thumb domain"/>
    <property type="match status" value="1"/>
</dbReference>
<keyword evidence="4" id="KW-0548">Nucleotidyltransferase</keyword>
<gene>
    <name evidence="8" type="ORF">PHSY_004568</name>
</gene>
<dbReference type="SUPFAM" id="SSF81585">
    <property type="entry name" value="PsbU/PolX domain-like"/>
    <property type="match status" value="1"/>
</dbReference>
<dbReference type="Proteomes" id="UP000014071">
    <property type="component" value="Unassembled WGS sequence"/>
</dbReference>
<dbReference type="OrthoDB" id="205514at2759"/>
<sequence length="746" mass="84633">MSSSSLQLLPNGTSHLRRQHRLVTLALPIHRRFSAQSGRGKIPKNLVLRNSKELDKAIFAILKGQFQGPPRSGSAKARLFEPLPRRKQGLFNAKIQAHAHYLRNVASRQEQTDLFGEEDGWEDLDDFETRRGMSARRRTSTENITAQQSVGNHLERARPTVASGNKVKADIRTKPRGRFIPWNPDRLKRDSDPVDAVQAANINQMQTMLQDFEARLQAIDQRLEHLSLPNGKRKRSLLQATVQTIMEAPASLSRTLSSFFEQIKMRSDAAVEQPRLTKKQLVKTVVAASICFAGMRLLGSLHAWDFVPILRDIAMSNPNLQDWLGPIVHTSSLPLLLATTPRTKKMFRRFKPTHFGRYFLDTHQRGSLSKSTPTPGPRKEAAFRDLVNNYPELLDRSFPMAAVLNDLRNLQALRDTSSGREYKVAERRLFRVQHESEVGEGGQLTVRQVTELLEPDDSVGWTTIKQRLLMDRVDAIDCLSKEDRARVMFQRVYGIGATKAERFVQAGFLTLEQLREASLELAQRIGLTHMDDIECLIPRSDSEQWRDVLHDVIRSVDARLGIELLGSFRRGDHYSSDLDFVLFHPDVVDMRLPRPDNPSRSDPHPVAATLLDSVVEELRIHNLLADELLAHGPLAVKGLVRLSATSKARRIDLNFAPFTRRAFYTLAKTGDADLMVHLRAKAKARGWALNEYGIGPPNQNGSAWTKNLLPDATDERQIFEFLKVPYLEPEERSFKKYASKLRITRP</sequence>
<dbReference type="GO" id="GO:0003677">
    <property type="term" value="F:DNA binding"/>
    <property type="evidence" value="ECO:0007669"/>
    <property type="project" value="UniProtKB-KW"/>
</dbReference>
<dbReference type="InterPro" id="IPR019843">
    <property type="entry name" value="DNA_pol-X_BS"/>
</dbReference>
<dbReference type="InterPro" id="IPR018944">
    <property type="entry name" value="DNA_pol_lambd_fingers_domain"/>
</dbReference>
<dbReference type="SMART" id="SM00483">
    <property type="entry name" value="POLXc"/>
    <property type="match status" value="1"/>
</dbReference>
<dbReference type="eggNOG" id="KOG2534">
    <property type="taxonomic scope" value="Eukaryota"/>
</dbReference>
<dbReference type="SUPFAM" id="SSF81301">
    <property type="entry name" value="Nucleotidyltransferase"/>
    <property type="match status" value="1"/>
</dbReference>
<dbReference type="InterPro" id="IPR002054">
    <property type="entry name" value="DNA-dir_DNA_pol_X"/>
</dbReference>
<dbReference type="HOGENOM" id="CLU_386929_0_0_1"/>
<dbReference type="Pfam" id="PF14792">
    <property type="entry name" value="DNA_pol_B_palm"/>
    <property type="match status" value="1"/>
</dbReference>
<dbReference type="Gene3D" id="1.10.150.20">
    <property type="entry name" value="5' to 3' exonuclease, C-terminal subdomain"/>
    <property type="match status" value="1"/>
</dbReference>
<dbReference type="GeneID" id="24109850"/>
<keyword evidence="5" id="KW-0238">DNA-binding</keyword>
<name>R9P6L8_PSEHS</name>
<dbReference type="GO" id="GO:0006284">
    <property type="term" value="P:base-excision repair"/>
    <property type="evidence" value="ECO:0007669"/>
    <property type="project" value="TreeGrafter"/>
</dbReference>
<evidence type="ECO:0000313" key="8">
    <source>
        <dbReference type="EMBL" id="GAC96984.1"/>
    </source>
</evidence>
<dbReference type="GO" id="GO:0005634">
    <property type="term" value="C:nucleus"/>
    <property type="evidence" value="ECO:0007669"/>
    <property type="project" value="TreeGrafter"/>
</dbReference>
<evidence type="ECO:0000259" key="7">
    <source>
        <dbReference type="SMART" id="SM00483"/>
    </source>
</evidence>
<evidence type="ECO:0000256" key="2">
    <source>
        <dbReference type="ARBA" id="ARBA00022490"/>
    </source>
</evidence>
<evidence type="ECO:0000256" key="6">
    <source>
        <dbReference type="SAM" id="MobiDB-lite"/>
    </source>
</evidence>
<dbReference type="Gene3D" id="3.30.460.10">
    <property type="entry name" value="Beta Polymerase, domain 2"/>
    <property type="match status" value="1"/>
</dbReference>
<dbReference type="PRINTS" id="PR00870">
    <property type="entry name" value="DNAPOLXBETA"/>
</dbReference>
<reference evidence="9" key="1">
    <citation type="journal article" date="2013" name="Genome Announc.">
        <title>Draft genome sequence of the basidiomycetous yeast-like fungus Pseudozyma hubeiensis SY62, which produces an abundant amount of the biosurfactant mannosylerythritol lipids.</title>
        <authorList>
            <person name="Konishi M."/>
            <person name="Hatada Y."/>
            <person name="Horiuchi J."/>
        </authorList>
    </citation>
    <scope>NUCLEOTIDE SEQUENCE [LARGE SCALE GENOMIC DNA]</scope>
    <source>
        <strain evidence="9">SY62</strain>
    </source>
</reference>
<organism evidence="8 9">
    <name type="scientific">Pseudozyma hubeiensis (strain SY62)</name>
    <name type="common">Yeast</name>
    <dbReference type="NCBI Taxonomy" id="1305764"/>
    <lineage>
        <taxon>Eukaryota</taxon>
        <taxon>Fungi</taxon>
        <taxon>Dikarya</taxon>
        <taxon>Basidiomycota</taxon>
        <taxon>Ustilaginomycotina</taxon>
        <taxon>Ustilaginomycetes</taxon>
        <taxon>Ustilaginales</taxon>
        <taxon>Ustilaginaceae</taxon>
        <taxon>Pseudozyma</taxon>
    </lineage>
</organism>
<keyword evidence="3" id="KW-0808">Transferase</keyword>
<feature type="region of interest" description="Disordered" evidence="6">
    <location>
        <begin position="132"/>
        <end position="166"/>
    </location>
</feature>
<evidence type="ECO:0000256" key="5">
    <source>
        <dbReference type="ARBA" id="ARBA00023125"/>
    </source>
</evidence>
<protein>
    <recommendedName>
        <fullName evidence="7">DNA-directed DNA polymerase X domain-containing protein</fullName>
    </recommendedName>
</protein>
<dbReference type="PANTHER" id="PTHR11276">
    <property type="entry name" value="DNA POLYMERASE TYPE-X FAMILY MEMBER"/>
    <property type="match status" value="1"/>
</dbReference>
<dbReference type="InterPro" id="IPR002008">
    <property type="entry name" value="DNA_pol_X_beta-like"/>
</dbReference>
<accession>R9P6L8</accession>
<proteinExistence type="inferred from homology"/>
<feature type="compositionally biased region" description="Polar residues" evidence="6">
    <location>
        <begin position="141"/>
        <end position="151"/>
    </location>
</feature>
<keyword evidence="2" id="KW-0963">Cytoplasm</keyword>
<dbReference type="InterPro" id="IPR029398">
    <property type="entry name" value="PolB_thumb"/>
</dbReference>
<evidence type="ECO:0000256" key="1">
    <source>
        <dbReference type="ARBA" id="ARBA00008323"/>
    </source>
</evidence>
<dbReference type="GO" id="GO:0006303">
    <property type="term" value="P:double-strand break repair via nonhomologous end joining"/>
    <property type="evidence" value="ECO:0007669"/>
    <property type="project" value="TreeGrafter"/>
</dbReference>
<dbReference type="GO" id="GO:0003887">
    <property type="term" value="F:DNA-directed DNA polymerase activity"/>
    <property type="evidence" value="ECO:0007669"/>
    <property type="project" value="InterPro"/>
</dbReference>
<dbReference type="PRINTS" id="PR00869">
    <property type="entry name" value="DNAPOLX"/>
</dbReference>
<dbReference type="InterPro" id="IPR028207">
    <property type="entry name" value="DNA_pol_B_palm_palm"/>
</dbReference>
<dbReference type="PANTHER" id="PTHR11276:SF42">
    <property type="entry name" value="DNA POLYMERASE BETA"/>
    <property type="match status" value="1"/>
</dbReference>